<reference evidence="1 2" key="1">
    <citation type="submission" date="2019-01" db="EMBL/GenBank/DDBJ databases">
        <title>Genome sequencing of the rare red list fungi Fomitopsis rosea.</title>
        <authorList>
            <person name="Buettner E."/>
            <person name="Kellner H."/>
        </authorList>
    </citation>
    <scope>NUCLEOTIDE SEQUENCE [LARGE SCALE GENOMIC DNA]</scope>
    <source>
        <strain evidence="1 2">DSM 105464</strain>
    </source>
</reference>
<organism evidence="1 2">
    <name type="scientific">Rhodofomes roseus</name>
    <dbReference type="NCBI Taxonomy" id="34475"/>
    <lineage>
        <taxon>Eukaryota</taxon>
        <taxon>Fungi</taxon>
        <taxon>Dikarya</taxon>
        <taxon>Basidiomycota</taxon>
        <taxon>Agaricomycotina</taxon>
        <taxon>Agaricomycetes</taxon>
        <taxon>Polyporales</taxon>
        <taxon>Rhodofomes</taxon>
    </lineage>
</organism>
<dbReference type="EMBL" id="SEKV01000684">
    <property type="protein sequence ID" value="TFY54564.1"/>
    <property type="molecule type" value="Genomic_DNA"/>
</dbReference>
<feature type="non-terminal residue" evidence="1">
    <location>
        <position position="116"/>
    </location>
</feature>
<comment type="caution">
    <text evidence="1">The sequence shown here is derived from an EMBL/GenBank/DDBJ whole genome shotgun (WGS) entry which is preliminary data.</text>
</comment>
<gene>
    <name evidence="1" type="ORF">EVJ58_g8785</name>
</gene>
<dbReference type="Proteomes" id="UP000298390">
    <property type="component" value="Unassembled WGS sequence"/>
</dbReference>
<proteinExistence type="predicted"/>
<accession>A0A4Y9XWE5</accession>
<sequence length="116" mass="12586">MHKQSGVAVAKCMPIIPPIPNPPANSQLAWSNNIYAARTRIAGLCEHIGDLLRQEEGDHVRLSVCMDTLDSQVIPLIKGVARELREGGAWDWVEIVCAEVGKMKASLQLAIDAGTE</sequence>
<protein>
    <submittedName>
        <fullName evidence="1">Uncharacterized protein</fullName>
    </submittedName>
</protein>
<name>A0A4Y9XWE5_9APHY</name>
<dbReference type="AlphaFoldDB" id="A0A4Y9XWE5"/>
<evidence type="ECO:0000313" key="1">
    <source>
        <dbReference type="EMBL" id="TFY54564.1"/>
    </source>
</evidence>
<evidence type="ECO:0000313" key="2">
    <source>
        <dbReference type="Proteomes" id="UP000298390"/>
    </source>
</evidence>